<dbReference type="EMBL" id="JBBMFT010000004">
    <property type="protein sequence ID" value="MEQ2456630.1"/>
    <property type="molecule type" value="Genomic_DNA"/>
</dbReference>
<dbReference type="Proteomes" id="UP001440599">
    <property type="component" value="Unassembled WGS sequence"/>
</dbReference>
<feature type="transmembrane region" description="Helical" evidence="1">
    <location>
        <begin position="40"/>
        <end position="62"/>
    </location>
</feature>
<keyword evidence="1" id="KW-0472">Membrane</keyword>
<evidence type="ECO:0000256" key="1">
    <source>
        <dbReference type="SAM" id="Phobius"/>
    </source>
</evidence>
<comment type="caution">
    <text evidence="2">The sequence shown here is derived from an EMBL/GenBank/DDBJ whole genome shotgun (WGS) entry which is preliminary data.</text>
</comment>
<evidence type="ECO:0000313" key="3">
    <source>
        <dbReference type="Proteomes" id="UP001440599"/>
    </source>
</evidence>
<dbReference type="RefSeq" id="WP_349140287.1">
    <property type="nucleotide sequence ID" value="NZ_JBBMFT010000004.1"/>
</dbReference>
<keyword evidence="1" id="KW-1133">Transmembrane helix</keyword>
<protein>
    <recommendedName>
        <fullName evidence="4">DUF4179 domain-containing protein</fullName>
    </recommendedName>
</protein>
<accession>A0ABV1EPU9</accession>
<keyword evidence="1" id="KW-0812">Transmembrane</keyword>
<evidence type="ECO:0000313" key="2">
    <source>
        <dbReference type="EMBL" id="MEQ2456630.1"/>
    </source>
</evidence>
<proteinExistence type="predicted"/>
<organism evidence="2 3">
    <name type="scientific">Flavonifractor hominis</name>
    <dbReference type="NCBI Taxonomy" id="3133178"/>
    <lineage>
        <taxon>Bacteria</taxon>
        <taxon>Bacillati</taxon>
        <taxon>Bacillota</taxon>
        <taxon>Clostridia</taxon>
        <taxon>Eubacteriales</taxon>
        <taxon>Oscillospiraceae</taxon>
        <taxon>Flavonifractor</taxon>
    </lineage>
</organism>
<keyword evidence="3" id="KW-1185">Reference proteome</keyword>
<gene>
    <name evidence="2" type="ORF">WMO45_08850</name>
</gene>
<evidence type="ECO:0008006" key="4">
    <source>
        <dbReference type="Google" id="ProtNLM"/>
    </source>
</evidence>
<reference evidence="2 3" key="1">
    <citation type="submission" date="2024-03" db="EMBL/GenBank/DDBJ databases">
        <title>Human intestinal bacterial collection.</title>
        <authorList>
            <person name="Pauvert C."/>
            <person name="Hitch T.C.A."/>
            <person name="Clavel T."/>
        </authorList>
    </citation>
    <scope>NUCLEOTIDE SEQUENCE [LARGE SCALE GENOMIC DNA]</scope>
    <source>
        <strain evidence="2 3">CLA-AP-H34</strain>
    </source>
</reference>
<sequence>MFDKKRYREAVSSLHASGEILQEVKAMTNQTRKPFRLSRVIALAAAVAALCTATAVAAVGFIRYENPANLLRAFFGENVDSHEGIVEYDETGKLITNIPAWERLPLDKSVAQELVAPYLFAVGEQAVYRDYTLTVEAGLYDPSVGAGLLYCKVEHPDGVSGYEVFADGELWWPEDAPIFTMTTSGSRTYLDTASTTDTELWLCTYFITDESSLPVSIGDGQNRLDMATVTVALPEDGGPASVELAEGAITLSPIGIRIDGAALGLPEDNGIQQVVLHYADGSDYVLLDEESFVSNRTYALQDQGVYTYTFNRIVDTTALASVTVEGTDYLLPK</sequence>
<name>A0ABV1EPU9_9FIRM</name>